<dbReference type="GO" id="GO:0009982">
    <property type="term" value="F:pseudouridine synthase activity"/>
    <property type="evidence" value="ECO:0007669"/>
    <property type="project" value="InterPro"/>
</dbReference>
<dbReference type="InterPro" id="IPR000748">
    <property type="entry name" value="PsdUridine_synth_RsuA/RluB/E/F"/>
</dbReference>
<dbReference type="InterPro" id="IPR020103">
    <property type="entry name" value="PsdUridine_synth_cat_dom_sf"/>
</dbReference>
<feature type="domain" description="Pseudouridine synthase RsuA/RluA-like" evidence="4">
    <location>
        <begin position="87"/>
        <end position="237"/>
    </location>
</feature>
<accession>A0A1M7ZVU7</accession>
<proteinExistence type="inferred from homology"/>
<dbReference type="InterPro" id="IPR020094">
    <property type="entry name" value="TruA/RsuA/RluB/E/F_N"/>
</dbReference>
<dbReference type="GO" id="GO:0006364">
    <property type="term" value="P:rRNA processing"/>
    <property type="evidence" value="ECO:0007669"/>
    <property type="project" value="UniProtKB-ARBA"/>
</dbReference>
<evidence type="ECO:0000313" key="5">
    <source>
        <dbReference type="EMBL" id="SHO73009.1"/>
    </source>
</evidence>
<evidence type="ECO:0000256" key="2">
    <source>
        <dbReference type="ARBA" id="ARBA00023235"/>
    </source>
</evidence>
<protein>
    <recommendedName>
        <fullName evidence="3">Pseudouridine synthase</fullName>
        <ecNumber evidence="3">5.4.99.-</ecNumber>
    </recommendedName>
</protein>
<dbReference type="InterPro" id="IPR006145">
    <property type="entry name" value="PsdUridine_synth_RsuA/RluA"/>
</dbReference>
<dbReference type="STRING" id="416016.SAMN05443547_1359"/>
<comment type="similarity">
    <text evidence="1 3">Belongs to the pseudouridine synthase RsuA family.</text>
</comment>
<dbReference type="SUPFAM" id="SSF55120">
    <property type="entry name" value="Pseudouridine synthase"/>
    <property type="match status" value="1"/>
</dbReference>
<dbReference type="GO" id="GO:0001522">
    <property type="term" value="P:pseudouridine synthesis"/>
    <property type="evidence" value="ECO:0007669"/>
    <property type="project" value="InterPro"/>
</dbReference>
<dbReference type="AlphaFoldDB" id="A0A1M7ZVU7"/>
<dbReference type="EC" id="5.4.99.-" evidence="3"/>
<organism evidence="5 6">
    <name type="scientific">Flavobacterium cucumis</name>
    <dbReference type="NCBI Taxonomy" id="416016"/>
    <lineage>
        <taxon>Bacteria</taxon>
        <taxon>Pseudomonadati</taxon>
        <taxon>Bacteroidota</taxon>
        <taxon>Flavobacteriia</taxon>
        <taxon>Flavobacteriales</taxon>
        <taxon>Flavobacteriaceae</taxon>
        <taxon>Flavobacterium</taxon>
    </lineage>
</organism>
<dbReference type="PANTHER" id="PTHR47683:SF2">
    <property type="entry name" value="RNA-BINDING S4 DOMAIN-CONTAINING PROTEIN"/>
    <property type="match status" value="1"/>
</dbReference>
<evidence type="ECO:0000256" key="3">
    <source>
        <dbReference type="RuleBase" id="RU003887"/>
    </source>
</evidence>
<evidence type="ECO:0000256" key="1">
    <source>
        <dbReference type="ARBA" id="ARBA00008348"/>
    </source>
</evidence>
<dbReference type="Proteomes" id="UP000184611">
    <property type="component" value="Unassembled WGS sequence"/>
</dbReference>
<evidence type="ECO:0000313" key="6">
    <source>
        <dbReference type="Proteomes" id="UP000184611"/>
    </source>
</evidence>
<dbReference type="GO" id="GO:0140098">
    <property type="term" value="F:catalytic activity, acting on RNA"/>
    <property type="evidence" value="ECO:0007669"/>
    <property type="project" value="UniProtKB-ARBA"/>
</dbReference>
<keyword evidence="6" id="KW-1185">Reference proteome</keyword>
<dbReference type="PROSITE" id="PS01149">
    <property type="entry name" value="PSI_RSU"/>
    <property type="match status" value="1"/>
</dbReference>
<reference evidence="6" key="1">
    <citation type="submission" date="2016-12" db="EMBL/GenBank/DDBJ databases">
        <authorList>
            <person name="Varghese N."/>
            <person name="Submissions S."/>
        </authorList>
    </citation>
    <scope>NUCLEOTIDE SEQUENCE [LARGE SCALE GENOMIC DNA]</scope>
    <source>
        <strain evidence="6">DSM 18830</strain>
    </source>
</reference>
<gene>
    <name evidence="5" type="ORF">SAMN05443547_1359</name>
</gene>
<sequence length="272" mass="31630">MFKNQLFVLKYFIHLLCDFDSLLNISLVIYLKRYSVVYSSQVIVDQKNVINQNRHREVLNKASLFFVSLQQFLLSSPHLKWNFYMHHHFLIHKPYGYLSQFIYQLKRKKKLLGELYDFPENTMAIGRLDEDSEGLLLLTTDGMMSEIVRSKKVEKEYYAQVDGLITEEAVEQLRNGVEIGLHGKKYKTKKCKAFQLESIPNLGERGKKIRDERHGPTSWVSITLTEGKFRQVRKMSSAVGFPTLRLVRVRVGNIHLNDLKAGEVLKVSGFDV</sequence>
<dbReference type="EMBL" id="FRYK01000002">
    <property type="protein sequence ID" value="SHO73009.1"/>
    <property type="molecule type" value="Genomic_DNA"/>
</dbReference>
<keyword evidence="2 3" id="KW-0413">Isomerase</keyword>
<dbReference type="Pfam" id="PF00849">
    <property type="entry name" value="PseudoU_synth_2"/>
    <property type="match status" value="1"/>
</dbReference>
<dbReference type="InterPro" id="IPR018496">
    <property type="entry name" value="PsdUridine_synth_RsuA/RluB_CS"/>
</dbReference>
<dbReference type="InterPro" id="IPR050343">
    <property type="entry name" value="RsuA_PseudoU_synthase"/>
</dbReference>
<dbReference type="Gene3D" id="3.30.70.1560">
    <property type="entry name" value="Alpha-L RNA-binding motif"/>
    <property type="match status" value="1"/>
</dbReference>
<dbReference type="Gene3D" id="3.30.70.580">
    <property type="entry name" value="Pseudouridine synthase I, catalytic domain, N-terminal subdomain"/>
    <property type="match status" value="1"/>
</dbReference>
<name>A0A1M7ZVU7_9FLAO</name>
<evidence type="ECO:0000259" key="4">
    <source>
        <dbReference type="Pfam" id="PF00849"/>
    </source>
</evidence>
<dbReference type="PANTHER" id="PTHR47683">
    <property type="entry name" value="PSEUDOURIDINE SYNTHASE FAMILY PROTEIN-RELATED"/>
    <property type="match status" value="1"/>
</dbReference>
<dbReference type="NCBIfam" id="TIGR00093">
    <property type="entry name" value="pseudouridine synthase"/>
    <property type="match status" value="1"/>
</dbReference>
<dbReference type="InterPro" id="IPR042092">
    <property type="entry name" value="PsdUridine_s_RsuA/RluB/E/F_cat"/>
</dbReference>
<dbReference type="GO" id="GO:0003723">
    <property type="term" value="F:RNA binding"/>
    <property type="evidence" value="ECO:0007669"/>
    <property type="project" value="InterPro"/>
</dbReference>